<dbReference type="NCBIfam" id="TIGR02684">
    <property type="entry name" value="dnstrm_HI1420"/>
    <property type="match status" value="1"/>
</dbReference>
<dbReference type="SUPFAM" id="SSF47413">
    <property type="entry name" value="lambda repressor-like DNA-binding domains"/>
    <property type="match status" value="1"/>
</dbReference>
<evidence type="ECO:0000313" key="2">
    <source>
        <dbReference type="Proteomes" id="UP001597287"/>
    </source>
</evidence>
<proteinExistence type="predicted"/>
<dbReference type="InterPro" id="IPR010982">
    <property type="entry name" value="Lambda_DNA-bd_dom_sf"/>
</dbReference>
<dbReference type="InterPro" id="IPR014057">
    <property type="entry name" value="HI1420"/>
</dbReference>
<reference evidence="2" key="1">
    <citation type="journal article" date="2019" name="Int. J. Syst. Evol. Microbiol.">
        <title>The Global Catalogue of Microorganisms (GCM) 10K type strain sequencing project: providing services to taxonomists for standard genome sequencing and annotation.</title>
        <authorList>
            <consortium name="The Broad Institute Genomics Platform"/>
            <consortium name="The Broad Institute Genome Sequencing Center for Infectious Disease"/>
            <person name="Wu L."/>
            <person name="Ma J."/>
        </authorList>
    </citation>
    <scope>NUCLEOTIDE SEQUENCE [LARGE SCALE GENOMIC DNA]</scope>
    <source>
        <strain evidence="2">CCUG 62793</strain>
    </source>
</reference>
<dbReference type="PANTHER" id="PTHR40275">
    <property type="entry name" value="SSL7038 PROTEIN"/>
    <property type="match status" value="1"/>
</dbReference>
<evidence type="ECO:0000313" key="1">
    <source>
        <dbReference type="EMBL" id="MFD2321929.1"/>
    </source>
</evidence>
<dbReference type="PANTHER" id="PTHR40275:SF1">
    <property type="entry name" value="SSL7038 PROTEIN"/>
    <property type="match status" value="1"/>
</dbReference>
<keyword evidence="2" id="KW-1185">Reference proteome</keyword>
<protein>
    <submittedName>
        <fullName evidence="1">Addiction module antidote protein</fullName>
    </submittedName>
</protein>
<dbReference type="EMBL" id="JBHUIG010000031">
    <property type="protein sequence ID" value="MFD2321929.1"/>
    <property type="molecule type" value="Genomic_DNA"/>
</dbReference>
<name>A0ABW5EYK7_9BURK</name>
<dbReference type="Proteomes" id="UP001597287">
    <property type="component" value="Unassembled WGS sequence"/>
</dbReference>
<dbReference type="Pfam" id="PF21716">
    <property type="entry name" value="dnstrm_HI1420"/>
    <property type="match status" value="1"/>
</dbReference>
<comment type="caution">
    <text evidence="1">The sequence shown here is derived from an EMBL/GenBank/DDBJ whole genome shotgun (WGS) entry which is preliminary data.</text>
</comment>
<accession>A0ABW5EYK7</accession>
<organism evidence="1 2">
    <name type="scientific">Delftia deserti</name>
    <dbReference type="NCBI Taxonomy" id="1651218"/>
    <lineage>
        <taxon>Bacteria</taxon>
        <taxon>Pseudomonadati</taxon>
        <taxon>Pseudomonadota</taxon>
        <taxon>Betaproteobacteria</taxon>
        <taxon>Burkholderiales</taxon>
        <taxon>Comamonadaceae</taxon>
        <taxon>Delftia</taxon>
    </lineage>
</organism>
<gene>
    <name evidence="1" type="ORF">ACFSPV_24920</name>
</gene>
<sequence>MQSQAEKGSELRKFDASEFLNSPEECAAYLQEFLEDDDNALLLSAIGDVLKAQRKMSHASREVGVSREGLYKALRSDGNPSFHTVAHLIKILGLKLSVIPADLEKEIA</sequence>
<dbReference type="RefSeq" id="WP_380109074.1">
    <property type="nucleotide sequence ID" value="NZ_JBHSIH010000001.1"/>
</dbReference>